<evidence type="ECO:0000256" key="2">
    <source>
        <dbReference type="ARBA" id="ARBA00023295"/>
    </source>
</evidence>
<dbReference type="EMBL" id="CP001751">
    <property type="protein sequence ID" value="ADE40396.1"/>
    <property type="molecule type" value="Genomic_DNA"/>
</dbReference>
<dbReference type="eggNOG" id="COG3525">
    <property type="taxonomic scope" value="Bacteria"/>
</dbReference>
<organism evidence="5 6">
    <name type="scientific">Puniceispirillum marinum (strain IMCC1322)</name>
    <dbReference type="NCBI Taxonomy" id="488538"/>
    <lineage>
        <taxon>Bacteria</taxon>
        <taxon>Pseudomonadati</taxon>
        <taxon>Pseudomonadota</taxon>
        <taxon>Alphaproteobacteria</taxon>
        <taxon>Candidatus Puniceispirillales</taxon>
        <taxon>Candidatus Puniceispirillaceae</taxon>
        <taxon>Candidatus Puniceispirillum</taxon>
    </lineage>
</organism>
<evidence type="ECO:0000313" key="5">
    <source>
        <dbReference type="EMBL" id="ADE40396.1"/>
    </source>
</evidence>
<sequence>MRQFMQSASKMQNNRLKPADHLPSALTGYIEGFYGHLLNWDDRLRLLDRLASLSMNAYLYAPKDDPCHRFHWRVEYDSDWRAGFAHFCDAASMRNISVIAGIAPGLDFNFADLGNADDSQNNDFMILCAKAAQLRADGANHIALLMDDIAADFAQRAGDYESEGTAHAALANRLAAYLDCPVILVPRIYADELVTDADAQSATYLDDLASSLDPASAIMHCGSHIVAPVIGRDDILALSHALSHRVIIWDNIYAQDYCPRRLFTGPYRGRDGDGDIMLNPTGMIETDLLLLDIMARKQSWPDIIKAASIPDEFVTLAAYFDAPYGFDPVFDMPKDADALAALELLLWSWKSPLQREWYPFLMGLKHDILMQNGALPALRITKTQTPALASHILSSHNLASQNGADADNES</sequence>
<dbReference type="InterPro" id="IPR051822">
    <property type="entry name" value="Glycosyl_Hydrolase_84"/>
</dbReference>
<reference evidence="5 6" key="1">
    <citation type="journal article" date="2010" name="J. Bacteriol.">
        <title>Complete genome sequence of "Candidatus Puniceispirillum marinum" IMCC1322, a representative of the SAR116 clade in the Alphaproteobacteria.</title>
        <authorList>
            <person name="Oh H.M."/>
            <person name="Kwon K.K."/>
            <person name="Kang I."/>
            <person name="Kang S.G."/>
            <person name="Lee J.H."/>
            <person name="Kim S.J."/>
            <person name="Cho J.C."/>
        </authorList>
    </citation>
    <scope>NUCLEOTIDE SEQUENCE [LARGE SCALE GENOMIC DNA]</scope>
    <source>
        <strain evidence="5 6">IMCC1322</strain>
    </source>
</reference>
<accession>D5BNW2</accession>
<dbReference type="AlphaFoldDB" id="D5BNW2"/>
<dbReference type="InterPro" id="IPR017853">
    <property type="entry name" value="GH"/>
</dbReference>
<evidence type="ECO:0000259" key="4">
    <source>
        <dbReference type="PROSITE" id="PS52009"/>
    </source>
</evidence>
<dbReference type="PROSITE" id="PS52009">
    <property type="entry name" value="GH84"/>
    <property type="match status" value="1"/>
</dbReference>
<feature type="active site" description="Proton donor" evidence="3">
    <location>
        <position position="148"/>
    </location>
</feature>
<dbReference type="EC" id="3.2.1.35" evidence="5"/>
<comment type="similarity">
    <text evidence="3">Belongs to the glycosyl hydrolase 84 family.</text>
</comment>
<dbReference type="SUPFAM" id="SSF51445">
    <property type="entry name" value="(Trans)glycosidases"/>
    <property type="match status" value="1"/>
</dbReference>
<evidence type="ECO:0000256" key="1">
    <source>
        <dbReference type="ARBA" id="ARBA00022801"/>
    </source>
</evidence>
<dbReference type="InterPro" id="IPR011496">
    <property type="entry name" value="O-GlcNAcase_cat"/>
</dbReference>
<dbReference type="GO" id="GO:0016231">
    <property type="term" value="F:beta-N-acetylglucosaminidase activity"/>
    <property type="evidence" value="ECO:0007669"/>
    <property type="project" value="TreeGrafter"/>
</dbReference>
<dbReference type="KEGG" id="apb:SAR116_2153"/>
<dbReference type="PANTHER" id="PTHR13170">
    <property type="entry name" value="O-GLCNACASE"/>
    <property type="match status" value="1"/>
</dbReference>
<keyword evidence="2 3" id="KW-0326">Glycosidase</keyword>
<gene>
    <name evidence="5" type="ordered locus">SAR116_2153</name>
</gene>
<dbReference type="STRING" id="488538.SAR116_2153"/>
<name>D5BNW2_PUNMI</name>
<dbReference type="Pfam" id="PF07555">
    <property type="entry name" value="NAGidase"/>
    <property type="match status" value="1"/>
</dbReference>
<protein>
    <submittedName>
        <fullName evidence="5">Hyaluronoglucosaminidase</fullName>
        <ecNumber evidence="5">3.2.1.35</ecNumber>
    </submittedName>
</protein>
<dbReference type="HOGENOM" id="CLU_001501_5_0_5"/>
<evidence type="ECO:0000313" key="6">
    <source>
        <dbReference type="Proteomes" id="UP000007460"/>
    </source>
</evidence>
<dbReference type="GO" id="GO:0004415">
    <property type="term" value="F:hyalurononglucosaminidase activity"/>
    <property type="evidence" value="ECO:0007669"/>
    <property type="project" value="UniProtKB-EC"/>
</dbReference>
<dbReference type="CAZy" id="GH84">
    <property type="family name" value="Glycoside Hydrolase Family 84"/>
</dbReference>
<dbReference type="PANTHER" id="PTHR13170:SF16">
    <property type="entry name" value="PROTEIN O-GLCNACASE"/>
    <property type="match status" value="1"/>
</dbReference>
<dbReference type="Proteomes" id="UP000007460">
    <property type="component" value="Chromosome"/>
</dbReference>
<evidence type="ECO:0000256" key="3">
    <source>
        <dbReference type="PROSITE-ProRule" id="PRU01353"/>
    </source>
</evidence>
<feature type="domain" description="GH84" evidence="4">
    <location>
        <begin position="25"/>
        <end position="317"/>
    </location>
</feature>
<dbReference type="OrthoDB" id="9760892at2"/>
<keyword evidence="6" id="KW-1185">Reference proteome</keyword>
<keyword evidence="1 3" id="KW-0378">Hydrolase</keyword>
<proteinExistence type="inferred from homology"/>
<dbReference type="Gene3D" id="3.20.20.80">
    <property type="entry name" value="Glycosidases"/>
    <property type="match status" value="1"/>
</dbReference>
<dbReference type="GO" id="GO:0009100">
    <property type="term" value="P:glycoprotein metabolic process"/>
    <property type="evidence" value="ECO:0007669"/>
    <property type="project" value="TreeGrafter"/>
</dbReference>